<dbReference type="SUPFAM" id="SSF82171">
    <property type="entry name" value="DPP6 N-terminal domain-like"/>
    <property type="match status" value="1"/>
</dbReference>
<comment type="caution">
    <text evidence="6">The sequence shown here is derived from an EMBL/GenBank/DDBJ whole genome shotgun (WGS) entry which is preliminary data.</text>
</comment>
<evidence type="ECO:0000313" key="7">
    <source>
        <dbReference type="Proteomes" id="UP000185557"/>
    </source>
</evidence>
<dbReference type="InterPro" id="IPR029058">
    <property type="entry name" value="AB_hydrolase_fold"/>
</dbReference>
<accession>A0A1U7J625</accession>
<dbReference type="STRING" id="549789.NIES30_09745"/>
<gene>
    <name evidence="6" type="ORF">NIES30_09745</name>
</gene>
<dbReference type="EMBL" id="MRCG01000006">
    <property type="protein sequence ID" value="OKH48310.1"/>
    <property type="molecule type" value="Genomic_DNA"/>
</dbReference>
<dbReference type="Pfam" id="PF02897">
    <property type="entry name" value="Peptidase_S9_N"/>
    <property type="match status" value="1"/>
</dbReference>
<dbReference type="Pfam" id="PF00326">
    <property type="entry name" value="Peptidase_S9"/>
    <property type="match status" value="1"/>
</dbReference>
<name>A0A1U7J625_9CYAN</name>
<dbReference type="GO" id="GO:0004252">
    <property type="term" value="F:serine-type endopeptidase activity"/>
    <property type="evidence" value="ECO:0007669"/>
    <property type="project" value="InterPro"/>
</dbReference>
<dbReference type="InterPro" id="IPR023302">
    <property type="entry name" value="Pept_S9A_N"/>
</dbReference>
<protein>
    <submittedName>
        <fullName evidence="6">S9 family peptidase</fullName>
    </submittedName>
</protein>
<evidence type="ECO:0000259" key="5">
    <source>
        <dbReference type="Pfam" id="PF02897"/>
    </source>
</evidence>
<keyword evidence="2" id="KW-0378">Hydrolase</keyword>
<dbReference type="OrthoDB" id="108903at2"/>
<dbReference type="PANTHER" id="PTHR42776">
    <property type="entry name" value="SERINE PEPTIDASE S9 FAMILY MEMBER"/>
    <property type="match status" value="1"/>
</dbReference>
<dbReference type="PRINTS" id="PR00862">
    <property type="entry name" value="PROLIGOPTASE"/>
</dbReference>
<dbReference type="Gene3D" id="3.40.50.1820">
    <property type="entry name" value="alpha/beta hydrolase"/>
    <property type="match status" value="1"/>
</dbReference>
<evidence type="ECO:0000256" key="3">
    <source>
        <dbReference type="ARBA" id="ARBA00022825"/>
    </source>
</evidence>
<organism evidence="6 7">
    <name type="scientific">Phormidium tenue NIES-30</name>
    <dbReference type="NCBI Taxonomy" id="549789"/>
    <lineage>
        <taxon>Bacteria</taxon>
        <taxon>Bacillati</taxon>
        <taxon>Cyanobacteriota</taxon>
        <taxon>Cyanophyceae</taxon>
        <taxon>Oscillatoriophycideae</taxon>
        <taxon>Oscillatoriales</taxon>
        <taxon>Oscillatoriaceae</taxon>
        <taxon>Phormidium</taxon>
    </lineage>
</organism>
<dbReference type="PANTHER" id="PTHR42776:SF27">
    <property type="entry name" value="DIPEPTIDYL PEPTIDASE FAMILY MEMBER 6"/>
    <property type="match status" value="1"/>
</dbReference>
<evidence type="ECO:0000259" key="4">
    <source>
        <dbReference type="Pfam" id="PF00326"/>
    </source>
</evidence>
<evidence type="ECO:0000313" key="6">
    <source>
        <dbReference type="EMBL" id="OKH48310.1"/>
    </source>
</evidence>
<dbReference type="Gene3D" id="2.120.10.30">
    <property type="entry name" value="TolB, C-terminal domain"/>
    <property type="match status" value="2"/>
</dbReference>
<dbReference type="InterPro" id="IPR001375">
    <property type="entry name" value="Peptidase_S9_cat"/>
</dbReference>
<feature type="domain" description="Peptidase S9 prolyl oligopeptidase catalytic" evidence="4">
    <location>
        <begin position="394"/>
        <end position="602"/>
    </location>
</feature>
<dbReference type="Proteomes" id="UP000185557">
    <property type="component" value="Unassembled WGS sequence"/>
</dbReference>
<proteinExistence type="predicted"/>
<evidence type="ECO:0000256" key="2">
    <source>
        <dbReference type="ARBA" id="ARBA00022801"/>
    </source>
</evidence>
<dbReference type="GO" id="GO:0006508">
    <property type="term" value="P:proteolysis"/>
    <property type="evidence" value="ECO:0007669"/>
    <property type="project" value="UniProtKB-KW"/>
</dbReference>
<keyword evidence="3" id="KW-0720">Serine protease</keyword>
<evidence type="ECO:0000256" key="1">
    <source>
        <dbReference type="ARBA" id="ARBA00022670"/>
    </source>
</evidence>
<dbReference type="AlphaFoldDB" id="A0A1U7J625"/>
<keyword evidence="7" id="KW-1185">Reference proteome</keyword>
<dbReference type="InterPro" id="IPR011042">
    <property type="entry name" value="6-blade_b-propeller_TolB-like"/>
</dbReference>
<dbReference type="InterPro" id="IPR002470">
    <property type="entry name" value="Peptidase_S9A"/>
</dbReference>
<reference evidence="6 7" key="1">
    <citation type="submission" date="2016-11" db="EMBL/GenBank/DDBJ databases">
        <title>Draft Genome Sequences of Nine Cyanobacterial Strains from Diverse Habitats.</title>
        <authorList>
            <person name="Zhu T."/>
            <person name="Hou S."/>
            <person name="Lu X."/>
            <person name="Hess W.R."/>
        </authorList>
    </citation>
    <scope>NUCLEOTIDE SEQUENCE [LARGE SCALE GENOMIC DNA]</scope>
    <source>
        <strain evidence="6 7">NIES-30</strain>
    </source>
</reference>
<feature type="domain" description="Peptidase S9A N-terminal" evidence="5">
    <location>
        <begin position="66"/>
        <end position="326"/>
    </location>
</feature>
<dbReference type="RefSeq" id="WP_073608239.1">
    <property type="nucleotide sequence ID" value="NZ_MRCG01000006.1"/>
</dbReference>
<sequence length="602" mass="67601">MNTPKTYSIEDFLGTTNYAGASFSPDNTTLLVSSDASGIYNAYTIRISDGTVTPLTHSTTDSIFAISYFPKDERFLYESDHGGNELNHLYVQSSDGTVTDLTPGDELKAIFLGWAQDDQSFFVGTNERDRRFFDAYEYHVESYQRELIYENKEGLNFRAITPDRRTIALGKTETNADSDIYLYDCQTIQLTKITAHEGDINHYPSGFSPDGQFLHYLTDKDSEFLYLARYELATGSHEKLLSADWDITSASLSKQGKYLVLSINNDAKTELRLYDAATLTPIDLPQLPDTEISAVKIASTEDCMAFYASSSKMPGDLFVYNFSEDEPIRLTRSLNPNIDPQDLVEGRVVRFASYDGLEIPGVLYRPLQASESAQVPALVWVHGGPGGQSRVGYSALIQYLVNHGYAIYAINNRGSSGYGKTFYHLDDRKHGDADLGDAVESKQMLIETGYVNPQRIGIMGGSYGGYMVLAALAFRPEVFDVGVDIFGVSNWVRTLQSIPPWWESYRKALEQEMGDFEDEEFLRAKSPLFHTEHIIKPLMVLQGANDPRVLKVESDEIVEAVRARNVPVDYVVFEDEGHGFVKKENQIRGYKAILDFVETYLK</sequence>
<dbReference type="SUPFAM" id="SSF53474">
    <property type="entry name" value="alpha/beta-Hydrolases"/>
    <property type="match status" value="1"/>
</dbReference>
<keyword evidence="1" id="KW-0645">Protease</keyword>